<evidence type="ECO:0000313" key="2">
    <source>
        <dbReference type="Proteomes" id="UP000239736"/>
    </source>
</evidence>
<dbReference type="OrthoDB" id="264813at2"/>
<dbReference type="GO" id="GO:0016740">
    <property type="term" value="F:transferase activity"/>
    <property type="evidence" value="ECO:0007669"/>
    <property type="project" value="UniProtKB-KW"/>
</dbReference>
<organism evidence="1 2">
    <name type="scientific">Albidovulum inexpectatum</name>
    <dbReference type="NCBI Taxonomy" id="196587"/>
    <lineage>
        <taxon>Bacteria</taxon>
        <taxon>Pseudomonadati</taxon>
        <taxon>Pseudomonadota</taxon>
        <taxon>Alphaproteobacteria</taxon>
        <taxon>Rhodobacterales</taxon>
        <taxon>Paracoccaceae</taxon>
        <taxon>Albidovulum</taxon>
    </lineage>
</organism>
<reference evidence="1 2" key="1">
    <citation type="submission" date="2018-01" db="EMBL/GenBank/DDBJ databases">
        <title>Genomic Encyclopedia of Archaeal and Bacterial Type Strains, Phase II (KMG-II): from individual species to whole genera.</title>
        <authorList>
            <person name="Goeker M."/>
        </authorList>
    </citation>
    <scope>NUCLEOTIDE SEQUENCE [LARGE SCALE GENOMIC DNA]</scope>
    <source>
        <strain evidence="1 2">DSM 12048</strain>
    </source>
</reference>
<dbReference type="Pfam" id="PF14269">
    <property type="entry name" value="Arylsulfotran_2"/>
    <property type="match status" value="1"/>
</dbReference>
<sequence>MHRFLFRQIPLWVILLLLPALVPAAVVFGAMVLDGADDGHRFGKASGIALTLAEVPDTMRALMRGDDPMEAFVSDRFGDKPPGWSLDKAVQLPGFVLLSRHDGDLGRHVIELVSLGDGKVRHRWVPDAETFLRDAPRSSRIAEYTNWTNHRYRAIHPILTDDALLVIKDHQSFMVALDACSRPVWVQFNELVHHSTETDGQGGFWVPGYVEPSEIKGAPADFVEDAILHLGPGGEVLDKRSLARILMRNVLEHALFTAGRYQKDPIHLNDIQPVLADGPHWRKGDLFLSARHLSMVMLYRPSEDRIIWMQQGPWLAQHDVDILDDHRIAIFNNRAYDRGTGARVHGTNQITVHDFDSGETYNPWAQAMERPDIKTLFEGLFTVLLNDMLMVEEENSGRVLIVTRQGDIVAEYVNKNSDGRIYRLGWSRYLDPEQGKAFLDKIAHTDCATPLASAQPR</sequence>
<name>A0A2S5JJ87_9RHOB</name>
<accession>A0A2S5JJ87</accession>
<evidence type="ECO:0000313" key="1">
    <source>
        <dbReference type="EMBL" id="PPB81576.1"/>
    </source>
</evidence>
<gene>
    <name evidence="1" type="ORF">LV82_00785</name>
</gene>
<proteinExistence type="predicted"/>
<dbReference type="InterPro" id="IPR039535">
    <property type="entry name" value="ASST-like"/>
</dbReference>
<protein>
    <submittedName>
        <fullName evidence="1">Arylsulfotransferase ASST</fullName>
    </submittedName>
</protein>
<dbReference type="EMBL" id="PRDS01000002">
    <property type="protein sequence ID" value="PPB81576.1"/>
    <property type="molecule type" value="Genomic_DNA"/>
</dbReference>
<comment type="caution">
    <text evidence="1">The sequence shown here is derived from an EMBL/GenBank/DDBJ whole genome shotgun (WGS) entry which is preliminary data.</text>
</comment>
<keyword evidence="2" id="KW-1185">Reference proteome</keyword>
<keyword evidence="1" id="KW-0808">Transferase</keyword>
<dbReference type="RefSeq" id="WP_104069420.1">
    <property type="nucleotide sequence ID" value="NZ_PRDS01000002.1"/>
</dbReference>
<dbReference type="AlphaFoldDB" id="A0A2S5JJ87"/>
<dbReference type="Proteomes" id="UP000239736">
    <property type="component" value="Unassembled WGS sequence"/>
</dbReference>